<feature type="compositionally biased region" description="Acidic residues" evidence="1">
    <location>
        <begin position="305"/>
        <end position="322"/>
    </location>
</feature>
<comment type="caution">
    <text evidence="2">The sequence shown here is derived from an EMBL/GenBank/DDBJ whole genome shotgun (WGS) entry which is preliminary data.</text>
</comment>
<dbReference type="PROSITE" id="PS51257">
    <property type="entry name" value="PROKAR_LIPOPROTEIN"/>
    <property type="match status" value="1"/>
</dbReference>
<dbReference type="Proteomes" id="UP000051302">
    <property type="component" value="Unassembled WGS sequence"/>
</dbReference>
<evidence type="ECO:0000313" key="2">
    <source>
        <dbReference type="EMBL" id="KRM15204.1"/>
    </source>
</evidence>
<feature type="region of interest" description="Disordered" evidence="1">
    <location>
        <begin position="271"/>
        <end position="322"/>
    </location>
</feature>
<protein>
    <submittedName>
        <fullName evidence="2">Uncharacterized protein</fullName>
    </submittedName>
</protein>
<dbReference type="STRING" id="1423774.FD31_GL001327"/>
<reference evidence="2 3" key="1">
    <citation type="journal article" date="2015" name="Genome Announc.">
        <title>Expanding the biotechnology potential of lactobacilli through comparative genomics of 213 strains and associated genera.</title>
        <authorList>
            <person name="Sun Z."/>
            <person name="Harris H.M."/>
            <person name="McCann A."/>
            <person name="Guo C."/>
            <person name="Argimon S."/>
            <person name="Zhang W."/>
            <person name="Yang X."/>
            <person name="Jeffery I.B."/>
            <person name="Cooney J.C."/>
            <person name="Kagawa T.F."/>
            <person name="Liu W."/>
            <person name="Song Y."/>
            <person name="Salvetti E."/>
            <person name="Wrobel A."/>
            <person name="Rasinkangas P."/>
            <person name="Parkhill J."/>
            <person name="Rea M.C."/>
            <person name="O'Sullivan O."/>
            <person name="Ritari J."/>
            <person name="Douillard F.P."/>
            <person name="Paul Ross R."/>
            <person name="Yang R."/>
            <person name="Briner A.E."/>
            <person name="Felis G.E."/>
            <person name="de Vos W.M."/>
            <person name="Barrangou R."/>
            <person name="Klaenhammer T.R."/>
            <person name="Caufield P.W."/>
            <person name="Cui Y."/>
            <person name="Zhang H."/>
            <person name="O'Toole P.W."/>
        </authorList>
    </citation>
    <scope>NUCLEOTIDE SEQUENCE [LARGE SCALE GENOMIC DNA]</scope>
    <source>
        <strain evidence="2 3">DSM 16982</strain>
    </source>
</reference>
<accession>A0A0R1WG10</accession>
<evidence type="ECO:0000313" key="3">
    <source>
        <dbReference type="Proteomes" id="UP000051302"/>
    </source>
</evidence>
<name>A0A0R1WG10_9LACO</name>
<keyword evidence="3" id="KW-1185">Reference proteome</keyword>
<feature type="region of interest" description="Disordered" evidence="1">
    <location>
        <begin position="161"/>
        <end position="196"/>
    </location>
</feature>
<feature type="compositionally biased region" description="Acidic residues" evidence="1">
    <location>
        <begin position="286"/>
        <end position="297"/>
    </location>
</feature>
<evidence type="ECO:0000256" key="1">
    <source>
        <dbReference type="SAM" id="MobiDB-lite"/>
    </source>
</evidence>
<dbReference type="EMBL" id="AZFV01000025">
    <property type="protein sequence ID" value="KRM15204.1"/>
    <property type="molecule type" value="Genomic_DNA"/>
</dbReference>
<dbReference type="RefSeq" id="WP_057892738.1">
    <property type="nucleotide sequence ID" value="NZ_AZFV01000025.1"/>
</dbReference>
<sequence>MRKNGLAVILLGLLLLVVGCGKVTTSQKSSQSTKTTEKTIDYAQLSDSEQSEMTFTFVRNNDSSAVDLKIVNRTSKNVTFNGNKFILIYPKKSQINSTKDSTIKIGSNSTKTFKNLFEGLNSADFSTIGLYCYKNKNNKLAYSEINSLSAKSTNLKESSLQKAYKTASTKKKPVVNKKPKARNDTERQNSVPTGQITSGQQAVALVQSMNGPAPQGTSYTFMTDETSGTNGLVKTNDGQAVYWVRLFESGNGVAITVDDWTVFPNRTVIHQAPPAVGESKNSQTQDSDDNDSDDDNSVDSNNQSDSDENTDTNDDYDVDDVD</sequence>
<dbReference type="AlphaFoldDB" id="A0A0R1WG10"/>
<dbReference type="PATRIC" id="fig|1423774.3.peg.1379"/>
<feature type="compositionally biased region" description="Basic residues" evidence="1">
    <location>
        <begin position="168"/>
        <end position="180"/>
    </location>
</feature>
<gene>
    <name evidence="2" type="ORF">FD31_GL001327</name>
</gene>
<organism evidence="2 3">
    <name type="scientific">Companilactobacillus nantensis DSM 16982</name>
    <dbReference type="NCBI Taxonomy" id="1423774"/>
    <lineage>
        <taxon>Bacteria</taxon>
        <taxon>Bacillati</taxon>
        <taxon>Bacillota</taxon>
        <taxon>Bacilli</taxon>
        <taxon>Lactobacillales</taxon>
        <taxon>Lactobacillaceae</taxon>
        <taxon>Companilactobacillus</taxon>
    </lineage>
</organism>
<proteinExistence type="predicted"/>